<gene>
    <name evidence="1" type="ORF">METZ01_LOCUS412729</name>
</gene>
<dbReference type="EMBL" id="UINC01160954">
    <property type="protein sequence ID" value="SVD59875.1"/>
    <property type="molecule type" value="Genomic_DNA"/>
</dbReference>
<evidence type="ECO:0000313" key="1">
    <source>
        <dbReference type="EMBL" id="SVD59875.1"/>
    </source>
</evidence>
<feature type="non-terminal residue" evidence="1">
    <location>
        <position position="211"/>
    </location>
</feature>
<proteinExistence type="predicted"/>
<evidence type="ECO:0008006" key="2">
    <source>
        <dbReference type="Google" id="ProtNLM"/>
    </source>
</evidence>
<sequence length="211" mass="25054">MNNNNNDAIIFGIYIPNNDKIFVLEYYLDIFVTHFLDCDFFFGINPSNANSQITELIEKYEGRILIKYEFVNQECLVNSDVSCLQKGVELLYKSGKKYRLIWFGHTKTSSRDKMDIGWSEKYAKRFWFRRKIISENFINSDKGAYGLDITISTCGIKKYQPLTFRSEPDYITMYHNFKYTALPFFYVYTFFIIKGFIVDDFIRNCNPNFFS</sequence>
<organism evidence="1">
    <name type="scientific">marine metagenome</name>
    <dbReference type="NCBI Taxonomy" id="408172"/>
    <lineage>
        <taxon>unclassified sequences</taxon>
        <taxon>metagenomes</taxon>
        <taxon>ecological metagenomes</taxon>
    </lineage>
</organism>
<accession>A0A382WNC6</accession>
<protein>
    <recommendedName>
        <fullName evidence="2">Glycosyltransferase 2-like domain-containing protein</fullName>
    </recommendedName>
</protein>
<dbReference type="AlphaFoldDB" id="A0A382WNC6"/>
<reference evidence="1" key="1">
    <citation type="submission" date="2018-05" db="EMBL/GenBank/DDBJ databases">
        <authorList>
            <person name="Lanie J.A."/>
            <person name="Ng W.-L."/>
            <person name="Kazmierczak K.M."/>
            <person name="Andrzejewski T.M."/>
            <person name="Davidsen T.M."/>
            <person name="Wayne K.J."/>
            <person name="Tettelin H."/>
            <person name="Glass J.I."/>
            <person name="Rusch D."/>
            <person name="Podicherti R."/>
            <person name="Tsui H.-C.T."/>
            <person name="Winkler M.E."/>
        </authorList>
    </citation>
    <scope>NUCLEOTIDE SEQUENCE</scope>
</reference>
<name>A0A382WNC6_9ZZZZ</name>